<keyword evidence="3 5" id="KW-0413">Isomerase</keyword>
<dbReference type="InterPro" id="IPR002942">
    <property type="entry name" value="S4_RNA-bd"/>
</dbReference>
<dbReference type="InterPro" id="IPR000748">
    <property type="entry name" value="PsdUridine_synth_RsuA/RluB/E/F"/>
</dbReference>
<dbReference type="EMBL" id="LCCF01000001">
    <property type="protein sequence ID" value="KKS25574.1"/>
    <property type="molecule type" value="Genomic_DNA"/>
</dbReference>
<dbReference type="PROSITE" id="PS50889">
    <property type="entry name" value="S4"/>
    <property type="match status" value="1"/>
</dbReference>
<proteinExistence type="inferred from homology"/>
<dbReference type="Pfam" id="PF01479">
    <property type="entry name" value="S4"/>
    <property type="match status" value="1"/>
</dbReference>
<dbReference type="Proteomes" id="UP000034256">
    <property type="component" value="Unassembled WGS sequence"/>
</dbReference>
<dbReference type="PANTHER" id="PTHR47683">
    <property type="entry name" value="PSEUDOURIDINE SYNTHASE FAMILY PROTEIN-RELATED"/>
    <property type="match status" value="1"/>
</dbReference>
<dbReference type="Gene3D" id="3.10.290.10">
    <property type="entry name" value="RNA-binding S4 domain"/>
    <property type="match status" value="1"/>
</dbReference>
<comment type="similarity">
    <text evidence="1 5">Belongs to the pseudouridine synthase RsuA family.</text>
</comment>
<dbReference type="Gene3D" id="3.30.70.580">
    <property type="entry name" value="Pseudouridine synthase I, catalytic domain, N-terminal subdomain"/>
    <property type="match status" value="1"/>
</dbReference>
<evidence type="ECO:0000313" key="7">
    <source>
        <dbReference type="EMBL" id="KKS25574.1"/>
    </source>
</evidence>
<dbReference type="InterPro" id="IPR036986">
    <property type="entry name" value="S4_RNA-bd_sf"/>
</dbReference>
<dbReference type="SUPFAM" id="SSF55174">
    <property type="entry name" value="Alpha-L RNA-binding motif"/>
    <property type="match status" value="1"/>
</dbReference>
<evidence type="ECO:0000256" key="4">
    <source>
        <dbReference type="PROSITE-ProRule" id="PRU00182"/>
    </source>
</evidence>
<evidence type="ECO:0000313" key="8">
    <source>
        <dbReference type="Proteomes" id="UP000034256"/>
    </source>
</evidence>
<dbReference type="FunFam" id="3.10.290.10:FF:000003">
    <property type="entry name" value="Pseudouridine synthase"/>
    <property type="match status" value="1"/>
</dbReference>
<evidence type="ECO:0000256" key="2">
    <source>
        <dbReference type="ARBA" id="ARBA00022884"/>
    </source>
</evidence>
<dbReference type="Gene3D" id="3.30.70.1560">
    <property type="entry name" value="Alpha-L RNA-binding motif"/>
    <property type="match status" value="1"/>
</dbReference>
<dbReference type="InterPro" id="IPR018496">
    <property type="entry name" value="PsdUridine_synth_RsuA/RluB_CS"/>
</dbReference>
<dbReference type="SMART" id="SM00363">
    <property type="entry name" value="S4"/>
    <property type="match status" value="1"/>
</dbReference>
<accession>A0A0G0XKZ2</accession>
<feature type="domain" description="RNA-binding S4" evidence="6">
    <location>
        <begin position="11"/>
        <end position="71"/>
    </location>
</feature>
<dbReference type="InterPro" id="IPR042092">
    <property type="entry name" value="PsdUridine_s_RsuA/RluB/E/F_cat"/>
</dbReference>
<dbReference type="EC" id="5.4.99.-" evidence="5"/>
<comment type="caution">
    <text evidence="7">The sequence shown here is derived from an EMBL/GenBank/DDBJ whole genome shotgun (WGS) entry which is preliminary data.</text>
</comment>
<dbReference type="PATRIC" id="fig|1619004.3.peg.4"/>
<dbReference type="GO" id="GO:0000455">
    <property type="term" value="P:enzyme-directed rRNA pseudouridine synthesis"/>
    <property type="evidence" value="ECO:0007669"/>
    <property type="project" value="UniProtKB-ARBA"/>
</dbReference>
<sequence length="250" mass="28141">MAEINVIYKSIRIQKYLSDQGVCSRREAEDFIRRGLVVVNGKVVKEMGVKINPGTDKVEVVIKSAGKENKKESVIIYKPRGIVSSRIPSEGKTIYDLFPQFSKLNIVGRLDKESEGLLLLSNDGVIARAATGDDHIMEKEYEVAVREKINASQIIRSFEKGIELEDGKTLPAAVKVLNSHTFRVVLKEGRKHQIRRMCEYIHLTVVKLKRVRMGDVLLGNLGVGGHRFLTNQEVQKLRESRAKNKSGVIF</sequence>
<dbReference type="Pfam" id="PF00849">
    <property type="entry name" value="PseudoU_synth_2"/>
    <property type="match status" value="1"/>
</dbReference>
<dbReference type="CDD" id="cd00165">
    <property type="entry name" value="S4"/>
    <property type="match status" value="1"/>
</dbReference>
<dbReference type="InterPro" id="IPR050343">
    <property type="entry name" value="RsuA_PseudoU_synthase"/>
</dbReference>
<dbReference type="FunFam" id="3.30.70.1560:FF:000001">
    <property type="entry name" value="Pseudouridine synthase"/>
    <property type="match status" value="1"/>
</dbReference>
<dbReference type="SUPFAM" id="SSF55120">
    <property type="entry name" value="Pseudouridine synthase"/>
    <property type="match status" value="1"/>
</dbReference>
<evidence type="ECO:0000256" key="5">
    <source>
        <dbReference type="RuleBase" id="RU003887"/>
    </source>
</evidence>
<name>A0A0G0XKZ2_9BACT</name>
<dbReference type="InterPro" id="IPR020094">
    <property type="entry name" value="TruA/RsuA/RluB/E/F_N"/>
</dbReference>
<dbReference type="InterPro" id="IPR006145">
    <property type="entry name" value="PsdUridine_synth_RsuA/RluA"/>
</dbReference>
<evidence type="ECO:0000256" key="3">
    <source>
        <dbReference type="ARBA" id="ARBA00023235"/>
    </source>
</evidence>
<keyword evidence="2 4" id="KW-0694">RNA-binding</keyword>
<dbReference type="AlphaFoldDB" id="A0A0G0XKZ2"/>
<dbReference type="GO" id="GO:0003723">
    <property type="term" value="F:RNA binding"/>
    <property type="evidence" value="ECO:0007669"/>
    <property type="project" value="UniProtKB-KW"/>
</dbReference>
<dbReference type="NCBIfam" id="TIGR00093">
    <property type="entry name" value="pseudouridine synthase"/>
    <property type="match status" value="1"/>
</dbReference>
<organism evidence="7 8">
    <name type="scientific">Candidatus Wolfebacteria bacterium GW2011_GWA2_42_10</name>
    <dbReference type="NCBI Taxonomy" id="1619004"/>
    <lineage>
        <taxon>Bacteria</taxon>
        <taxon>Candidatus Wolfeibacteriota</taxon>
    </lineage>
</organism>
<evidence type="ECO:0000256" key="1">
    <source>
        <dbReference type="ARBA" id="ARBA00008348"/>
    </source>
</evidence>
<reference evidence="7 8" key="1">
    <citation type="journal article" date="2015" name="Nature">
        <title>rRNA introns, odd ribosomes, and small enigmatic genomes across a large radiation of phyla.</title>
        <authorList>
            <person name="Brown C.T."/>
            <person name="Hug L.A."/>
            <person name="Thomas B.C."/>
            <person name="Sharon I."/>
            <person name="Castelle C.J."/>
            <person name="Singh A."/>
            <person name="Wilkins M.J."/>
            <person name="Williams K.H."/>
            <person name="Banfield J.F."/>
        </authorList>
    </citation>
    <scope>NUCLEOTIDE SEQUENCE [LARGE SCALE GENOMIC DNA]</scope>
</reference>
<gene>
    <name evidence="7" type="ORF">UU85_C0001G0003</name>
</gene>
<dbReference type="GO" id="GO:0120159">
    <property type="term" value="F:rRNA pseudouridine synthase activity"/>
    <property type="evidence" value="ECO:0007669"/>
    <property type="project" value="UniProtKB-ARBA"/>
</dbReference>
<evidence type="ECO:0000259" key="6">
    <source>
        <dbReference type="SMART" id="SM00363"/>
    </source>
</evidence>
<dbReference type="GO" id="GO:0005829">
    <property type="term" value="C:cytosol"/>
    <property type="evidence" value="ECO:0007669"/>
    <property type="project" value="UniProtKB-ARBA"/>
</dbReference>
<protein>
    <recommendedName>
        <fullName evidence="5">Pseudouridine synthase</fullName>
        <ecNumber evidence="5">5.4.99.-</ecNumber>
    </recommendedName>
</protein>
<dbReference type="InterPro" id="IPR020103">
    <property type="entry name" value="PsdUridine_synth_cat_dom_sf"/>
</dbReference>
<dbReference type="PROSITE" id="PS01149">
    <property type="entry name" value="PSI_RSU"/>
    <property type="match status" value="1"/>
</dbReference>
<dbReference type="PANTHER" id="PTHR47683:SF2">
    <property type="entry name" value="RNA-BINDING S4 DOMAIN-CONTAINING PROTEIN"/>
    <property type="match status" value="1"/>
</dbReference>